<dbReference type="PROSITE" id="PS51790">
    <property type="entry name" value="MSRB"/>
    <property type="match status" value="1"/>
</dbReference>
<dbReference type="GO" id="GO:0006979">
    <property type="term" value="P:response to oxidative stress"/>
    <property type="evidence" value="ECO:0007669"/>
    <property type="project" value="InterPro"/>
</dbReference>
<dbReference type="NCBIfam" id="TIGR00357">
    <property type="entry name" value="peptide-methionine (R)-S-oxide reductase MsrB"/>
    <property type="match status" value="1"/>
</dbReference>
<evidence type="ECO:0000256" key="2">
    <source>
        <dbReference type="ARBA" id="ARBA00022723"/>
    </source>
</evidence>
<dbReference type="InterPro" id="IPR002579">
    <property type="entry name" value="Met_Sox_Rdtase_MsrB_dom"/>
</dbReference>
<comment type="catalytic activity">
    <reaction evidence="5 6">
        <text>L-methionyl-[protein] + [thioredoxin]-disulfide + H2O = L-methionyl-(R)-S-oxide-[protein] + [thioredoxin]-dithiol</text>
        <dbReference type="Rhea" id="RHEA:24164"/>
        <dbReference type="Rhea" id="RHEA-COMP:10698"/>
        <dbReference type="Rhea" id="RHEA-COMP:10700"/>
        <dbReference type="Rhea" id="RHEA-COMP:12313"/>
        <dbReference type="Rhea" id="RHEA-COMP:12314"/>
        <dbReference type="ChEBI" id="CHEBI:15377"/>
        <dbReference type="ChEBI" id="CHEBI:16044"/>
        <dbReference type="ChEBI" id="CHEBI:29950"/>
        <dbReference type="ChEBI" id="CHEBI:45764"/>
        <dbReference type="ChEBI" id="CHEBI:50058"/>
        <dbReference type="EC" id="1.8.4.12"/>
    </reaction>
</comment>
<keyword evidence="9" id="KW-1185">Reference proteome</keyword>
<dbReference type="GO" id="GO:0008270">
    <property type="term" value="F:zinc ion binding"/>
    <property type="evidence" value="ECO:0007669"/>
    <property type="project" value="UniProtKB-UniRule"/>
</dbReference>
<dbReference type="Proteomes" id="UP000195514">
    <property type="component" value="Chromosome I"/>
</dbReference>
<feature type="binding site" evidence="6">
    <location>
        <position position="48"/>
    </location>
    <ligand>
        <name>Zn(2+)</name>
        <dbReference type="ChEBI" id="CHEBI:29105"/>
    </ligand>
</feature>
<feature type="domain" description="MsrB" evidence="7">
    <location>
        <begin position="9"/>
        <end position="131"/>
    </location>
</feature>
<sequence>MLEKIYKSDAEWRAQLTQEQYAVTRRKGTEPPFCGKFYDHQQPGTYSCVCCGLPLFSSTAKFISSSGWPSFFAPINEDHIAYHADDSHGMHRTEITCARCDAHLGHVFNDGPQPTGLRYCLNSVALTFIPEHDQEASA</sequence>
<dbReference type="SUPFAM" id="SSF51316">
    <property type="entry name" value="Mss4-like"/>
    <property type="match status" value="1"/>
</dbReference>
<dbReference type="KEGG" id="abat:CFX1CAM_1828"/>
<comment type="cofactor">
    <cofactor evidence="6">
        <name>Zn(2+)</name>
        <dbReference type="ChEBI" id="CHEBI:29105"/>
    </cofactor>
    <text evidence="6">Binds 1 zinc ion per subunit. The zinc ion is important for the structural integrity of the protein.</text>
</comment>
<feature type="active site" description="Nucleophile" evidence="6">
    <location>
        <position position="120"/>
    </location>
</feature>
<dbReference type="EMBL" id="LT859958">
    <property type="protein sequence ID" value="SMX54893.1"/>
    <property type="molecule type" value="Genomic_DNA"/>
</dbReference>
<name>A0A1Y6K5H0_9CHLR</name>
<evidence type="ECO:0000259" key="7">
    <source>
        <dbReference type="PROSITE" id="PS51790"/>
    </source>
</evidence>
<evidence type="ECO:0000256" key="3">
    <source>
        <dbReference type="ARBA" id="ARBA00022833"/>
    </source>
</evidence>
<dbReference type="PANTHER" id="PTHR10173">
    <property type="entry name" value="METHIONINE SULFOXIDE REDUCTASE"/>
    <property type="match status" value="1"/>
</dbReference>
<gene>
    <name evidence="6 8" type="primary">msrB</name>
    <name evidence="8" type="ORF">CFX1CAM_1828</name>
</gene>
<keyword evidence="3 6" id="KW-0862">Zinc</keyword>
<evidence type="ECO:0000256" key="6">
    <source>
        <dbReference type="HAMAP-Rule" id="MF_01400"/>
    </source>
</evidence>
<evidence type="ECO:0000256" key="1">
    <source>
        <dbReference type="ARBA" id="ARBA00007174"/>
    </source>
</evidence>
<dbReference type="HAMAP" id="MF_01400">
    <property type="entry name" value="MsrB"/>
    <property type="match status" value="1"/>
</dbReference>
<keyword evidence="4 6" id="KW-0560">Oxidoreductase</keyword>
<dbReference type="AlphaFoldDB" id="A0A1Y6K5H0"/>
<dbReference type="Gene3D" id="2.170.150.20">
    <property type="entry name" value="Peptide methionine sulfoxide reductase"/>
    <property type="match status" value="1"/>
</dbReference>
<feature type="binding site" evidence="6">
    <location>
        <position position="51"/>
    </location>
    <ligand>
        <name>Zn(2+)</name>
        <dbReference type="ChEBI" id="CHEBI:29105"/>
    </ligand>
</feature>
<dbReference type="GO" id="GO:0033743">
    <property type="term" value="F:peptide-methionine (R)-S-oxide reductase activity"/>
    <property type="evidence" value="ECO:0007669"/>
    <property type="project" value="UniProtKB-UniRule"/>
</dbReference>
<accession>A0A1Y6K5H0</accession>
<dbReference type="GO" id="GO:0005737">
    <property type="term" value="C:cytoplasm"/>
    <property type="evidence" value="ECO:0007669"/>
    <property type="project" value="TreeGrafter"/>
</dbReference>
<proteinExistence type="inferred from homology"/>
<feature type="binding site" evidence="6">
    <location>
        <position position="100"/>
    </location>
    <ligand>
        <name>Zn(2+)</name>
        <dbReference type="ChEBI" id="CHEBI:29105"/>
    </ligand>
</feature>
<dbReference type="RefSeq" id="WP_087862698.1">
    <property type="nucleotide sequence ID" value="NZ_LT859958.1"/>
</dbReference>
<evidence type="ECO:0000313" key="8">
    <source>
        <dbReference type="EMBL" id="SMX54893.1"/>
    </source>
</evidence>
<dbReference type="Pfam" id="PF01641">
    <property type="entry name" value="SelR"/>
    <property type="match status" value="1"/>
</dbReference>
<reference evidence="9" key="1">
    <citation type="submission" date="2017-05" db="EMBL/GenBank/DDBJ databases">
        <authorList>
            <person name="Kirkegaard R."/>
            <person name="Mcilroy J S."/>
        </authorList>
    </citation>
    <scope>NUCLEOTIDE SEQUENCE [LARGE SCALE GENOMIC DNA]</scope>
</reference>
<dbReference type="InterPro" id="IPR011057">
    <property type="entry name" value="Mss4-like_sf"/>
</dbReference>
<dbReference type="FunFam" id="2.170.150.20:FF:000001">
    <property type="entry name" value="Peptide methionine sulfoxide reductase MsrB"/>
    <property type="match status" value="1"/>
</dbReference>
<evidence type="ECO:0000256" key="4">
    <source>
        <dbReference type="ARBA" id="ARBA00023002"/>
    </source>
</evidence>
<dbReference type="EC" id="1.8.4.12" evidence="6"/>
<evidence type="ECO:0000313" key="9">
    <source>
        <dbReference type="Proteomes" id="UP000195514"/>
    </source>
</evidence>
<organism evidence="8 9">
    <name type="scientific">Candidatus Brevifilum fermentans</name>
    <dbReference type="NCBI Taxonomy" id="1986204"/>
    <lineage>
        <taxon>Bacteria</taxon>
        <taxon>Bacillati</taxon>
        <taxon>Chloroflexota</taxon>
        <taxon>Anaerolineae</taxon>
        <taxon>Anaerolineales</taxon>
        <taxon>Anaerolineaceae</taxon>
        <taxon>Candidatus Brevifilum</taxon>
    </lineage>
</organism>
<evidence type="ECO:0000256" key="5">
    <source>
        <dbReference type="ARBA" id="ARBA00048488"/>
    </source>
</evidence>
<dbReference type="InterPro" id="IPR028427">
    <property type="entry name" value="Met_Sox_Rdtase_MsrB"/>
</dbReference>
<protein>
    <recommendedName>
        <fullName evidence="6">Peptide methionine sulfoxide reductase MsrB</fullName>
        <ecNumber evidence="6">1.8.4.12</ecNumber>
    </recommendedName>
    <alternativeName>
        <fullName evidence="6">Peptide-methionine (R)-S-oxide reductase</fullName>
    </alternativeName>
</protein>
<dbReference type="PANTHER" id="PTHR10173:SF52">
    <property type="entry name" value="METHIONINE-R-SULFOXIDE REDUCTASE B1"/>
    <property type="match status" value="1"/>
</dbReference>
<keyword evidence="2 6" id="KW-0479">Metal-binding</keyword>
<feature type="binding site" evidence="6">
    <location>
        <position position="97"/>
    </location>
    <ligand>
        <name>Zn(2+)</name>
        <dbReference type="ChEBI" id="CHEBI:29105"/>
    </ligand>
</feature>
<dbReference type="GO" id="GO:0030091">
    <property type="term" value="P:protein repair"/>
    <property type="evidence" value="ECO:0007669"/>
    <property type="project" value="InterPro"/>
</dbReference>
<comment type="similarity">
    <text evidence="1 6">Belongs to the MsrB Met sulfoxide reductase family.</text>
</comment>
<dbReference type="OrthoDB" id="4174719at2"/>